<evidence type="ECO:0000256" key="1">
    <source>
        <dbReference type="SAM" id="Coils"/>
    </source>
</evidence>
<keyword evidence="1" id="KW-0175">Coiled coil</keyword>
<proteinExistence type="predicted"/>
<evidence type="ECO:0008006" key="4">
    <source>
        <dbReference type="Google" id="ProtNLM"/>
    </source>
</evidence>
<gene>
    <name evidence="2" type="ORF">Z960_03560</name>
</gene>
<feature type="coiled-coil region" evidence="1">
    <location>
        <begin position="82"/>
        <end position="116"/>
    </location>
</feature>
<protein>
    <recommendedName>
        <fullName evidence="4">Sigma-70 family RNA polymerase sigma factor</fullName>
    </recommendedName>
</protein>
<feature type="coiled-coil region" evidence="1">
    <location>
        <begin position="23"/>
        <end position="50"/>
    </location>
</feature>
<reference evidence="2 3" key="1">
    <citation type="submission" date="2014-02" db="EMBL/GenBank/DDBJ databases">
        <title>Plasmidome dynamics in the species complex Clostridium novyi sensu lato converts strains of independent lineages into distinctly different pathogens.</title>
        <authorList>
            <person name="Skarin H."/>
            <person name="Segerman B."/>
        </authorList>
    </citation>
    <scope>NUCLEOTIDE SEQUENCE [LARGE SCALE GENOMIC DNA]</scope>
    <source>
        <strain evidence="2 3">NCTC 9693</strain>
    </source>
</reference>
<name>A0ABR4TGS9_CLOHA</name>
<evidence type="ECO:0000313" key="3">
    <source>
        <dbReference type="Proteomes" id="UP000027937"/>
    </source>
</evidence>
<keyword evidence="3" id="KW-1185">Reference proteome</keyword>
<organism evidence="2 3">
    <name type="scientific">Clostridium haemolyticum NCTC 9693</name>
    <dbReference type="NCBI Taxonomy" id="1443114"/>
    <lineage>
        <taxon>Bacteria</taxon>
        <taxon>Bacillati</taxon>
        <taxon>Bacillota</taxon>
        <taxon>Clostridia</taxon>
        <taxon>Eubacteriales</taxon>
        <taxon>Clostridiaceae</taxon>
        <taxon>Clostridium</taxon>
    </lineage>
</organism>
<dbReference type="EMBL" id="JENX01000026">
    <property type="protein sequence ID" value="KEI18219.1"/>
    <property type="molecule type" value="Genomic_DNA"/>
</dbReference>
<comment type="caution">
    <text evidence="2">The sequence shown here is derived from an EMBL/GenBank/DDBJ whole genome shotgun (WGS) entry which is preliminary data.</text>
</comment>
<accession>A0ABR4TGS9</accession>
<sequence>MDKDIFRKTEKKLYNYFGKDRKIESLKRKIILLKNQIVEIERKIKNVDIDIPEESRAITYEEKVQTSSDYSSYAERTLIRINDRLIKEKARKEEEISELEEEIRSIEADNIIIELNVKDLCEEDKSFLKLKYGESKKDWQVGEELGMAQSTATRQRQRLVEDVARWEELLKNVH</sequence>
<evidence type="ECO:0000313" key="2">
    <source>
        <dbReference type="EMBL" id="KEI18219.1"/>
    </source>
</evidence>
<dbReference type="Proteomes" id="UP000027937">
    <property type="component" value="Unassembled WGS sequence"/>
</dbReference>